<dbReference type="EMBL" id="NBNE01000381">
    <property type="protein sequence ID" value="OWZ19945.1"/>
    <property type="molecule type" value="Genomic_DNA"/>
</dbReference>
<keyword evidence="3" id="KW-1185">Reference proteome</keyword>
<proteinExistence type="predicted"/>
<feature type="region of interest" description="Disordered" evidence="1">
    <location>
        <begin position="39"/>
        <end position="70"/>
    </location>
</feature>
<sequence>MILFKKGLKSTKPLELLQVREFYTFEDLLDGPRGLNPKDTDFDAVKASSRPTKKTATASPELKPRGKGPRCSATRCLETGHTAEKCWGLHPELKPQWLLNRERAGYNAATATAGIDTSGVDQKLWDVLSAIQSDLFKLVGPGDGIPRPDPANDHLVWWVFDPGKAADSGQYIVKDVGCVGTNPILHGSAFVYEGTDYCGVCEAFLQRNGLLPRVIVDFQVTFGNGQSKSILNRTISLSLFVDEMPAFDFEFNVCFIPKECDFMMGVPWKRKMKPIID</sequence>
<accession>A0A225WQN4</accession>
<name>A0A225WQN4_9STRA</name>
<evidence type="ECO:0000313" key="2">
    <source>
        <dbReference type="EMBL" id="OWZ19945.1"/>
    </source>
</evidence>
<dbReference type="OrthoDB" id="637503at2759"/>
<reference evidence="3" key="1">
    <citation type="submission" date="2017-03" db="EMBL/GenBank/DDBJ databases">
        <title>Phytopthora megakarya and P. palmivora, two closely related causual agents of cacao black pod achieved similar genome size and gene model numbers by different mechanisms.</title>
        <authorList>
            <person name="Ali S."/>
            <person name="Shao J."/>
            <person name="Larry D.J."/>
            <person name="Kronmiller B."/>
            <person name="Shen D."/>
            <person name="Strem M.D."/>
            <person name="Melnick R.L."/>
            <person name="Guiltinan M.J."/>
            <person name="Tyler B.M."/>
            <person name="Meinhardt L.W."/>
            <person name="Bailey B.A."/>
        </authorList>
    </citation>
    <scope>NUCLEOTIDE SEQUENCE [LARGE SCALE GENOMIC DNA]</scope>
    <source>
        <strain evidence="3">zdho120</strain>
    </source>
</reference>
<organism evidence="2 3">
    <name type="scientific">Phytophthora megakarya</name>
    <dbReference type="NCBI Taxonomy" id="4795"/>
    <lineage>
        <taxon>Eukaryota</taxon>
        <taxon>Sar</taxon>
        <taxon>Stramenopiles</taxon>
        <taxon>Oomycota</taxon>
        <taxon>Peronosporomycetes</taxon>
        <taxon>Peronosporales</taxon>
        <taxon>Peronosporaceae</taxon>
        <taxon>Phytophthora</taxon>
    </lineage>
</organism>
<evidence type="ECO:0000256" key="1">
    <source>
        <dbReference type="SAM" id="MobiDB-lite"/>
    </source>
</evidence>
<protein>
    <submittedName>
        <fullName evidence="2">Uncharacterized protein</fullName>
    </submittedName>
</protein>
<evidence type="ECO:0000313" key="3">
    <source>
        <dbReference type="Proteomes" id="UP000198211"/>
    </source>
</evidence>
<dbReference type="Proteomes" id="UP000198211">
    <property type="component" value="Unassembled WGS sequence"/>
</dbReference>
<gene>
    <name evidence="2" type="ORF">PHMEG_0005721</name>
</gene>
<comment type="caution">
    <text evidence="2">The sequence shown here is derived from an EMBL/GenBank/DDBJ whole genome shotgun (WGS) entry which is preliminary data.</text>
</comment>
<dbReference type="AlphaFoldDB" id="A0A225WQN4"/>